<dbReference type="RefSeq" id="WP_051267274.1">
    <property type="nucleotide sequence ID" value="NZ_CP028426.1"/>
</dbReference>
<protein>
    <submittedName>
        <fullName evidence="2">DNA-binding protein</fullName>
    </submittedName>
</protein>
<organism evidence="2 3">
    <name type="scientific">Gulosibacter molinativorax</name>
    <dbReference type="NCBI Taxonomy" id="256821"/>
    <lineage>
        <taxon>Bacteria</taxon>
        <taxon>Bacillati</taxon>
        <taxon>Actinomycetota</taxon>
        <taxon>Actinomycetes</taxon>
        <taxon>Micrococcales</taxon>
        <taxon>Microbacteriaceae</taxon>
        <taxon>Gulosibacter</taxon>
    </lineage>
</organism>
<proteinExistence type="predicted"/>
<evidence type="ECO:0000313" key="2">
    <source>
        <dbReference type="EMBL" id="MDJ1372436.1"/>
    </source>
</evidence>
<keyword evidence="3" id="KW-1185">Reference proteome</keyword>
<dbReference type="SUPFAM" id="SSF46955">
    <property type="entry name" value="Putative DNA-binding domain"/>
    <property type="match status" value="1"/>
</dbReference>
<keyword evidence="2" id="KW-0238">DNA-binding</keyword>
<dbReference type="GO" id="GO:0003677">
    <property type="term" value="F:DNA binding"/>
    <property type="evidence" value="ECO:0007669"/>
    <property type="project" value="UniProtKB-KW"/>
</dbReference>
<accession>A0ABT7CD43</accession>
<comment type="caution">
    <text evidence="2">The sequence shown here is derived from an EMBL/GenBank/DDBJ whole genome shotgun (WGS) entry which is preliminary data.</text>
</comment>
<dbReference type="InterPro" id="IPR010093">
    <property type="entry name" value="SinI_DNA-bd"/>
</dbReference>
<dbReference type="Proteomes" id="UP001170379">
    <property type="component" value="Unassembled WGS sequence"/>
</dbReference>
<name>A0ABT7CD43_9MICO</name>
<reference evidence="2" key="1">
    <citation type="submission" date="2018-03" db="EMBL/GenBank/DDBJ databases">
        <authorList>
            <person name="Nunes O.C."/>
            <person name="Lopes A.R."/>
            <person name="Froufe H."/>
            <person name="Munoz-Merida A."/>
            <person name="Barroso C."/>
            <person name="Egas C."/>
        </authorList>
    </citation>
    <scope>NUCLEOTIDE SEQUENCE</scope>
    <source>
        <strain evidence="2">ON4</strain>
    </source>
</reference>
<reference evidence="2" key="2">
    <citation type="journal article" date="2022" name="Sci. Rep.">
        <title>In silico prediction of the enzymes involved in the degradation of the herbicide molinate by Gulosibacter molinativorax ON4T.</title>
        <authorList>
            <person name="Lopes A.R."/>
            <person name="Bunin E."/>
            <person name="Viana A.T."/>
            <person name="Froufe H."/>
            <person name="Munoz-Merida A."/>
            <person name="Pinho D."/>
            <person name="Figueiredo J."/>
            <person name="Barroso C."/>
            <person name="Vaz-Moreira I."/>
            <person name="Bellanger X."/>
            <person name="Egas C."/>
            <person name="Nunes O.C."/>
        </authorList>
    </citation>
    <scope>NUCLEOTIDE SEQUENCE</scope>
    <source>
        <strain evidence="2">ON4</strain>
    </source>
</reference>
<dbReference type="InterPro" id="IPR036388">
    <property type="entry name" value="WH-like_DNA-bd_sf"/>
</dbReference>
<dbReference type="Gene3D" id="1.10.10.10">
    <property type="entry name" value="Winged helix-like DNA-binding domain superfamily/Winged helix DNA-binding domain"/>
    <property type="match status" value="1"/>
</dbReference>
<dbReference type="InterPro" id="IPR009061">
    <property type="entry name" value="DNA-bd_dom_put_sf"/>
</dbReference>
<sequence>MDTSHHPSDTPWGLEPLIDIGELAAYLGVPVSTIYDWRTRGLGPPAYRFGKHLKFAVGDVRAWVERQRETDTAGS</sequence>
<dbReference type="NCBIfam" id="TIGR01764">
    <property type="entry name" value="excise"/>
    <property type="match status" value="1"/>
</dbReference>
<gene>
    <name evidence="2" type="ORF">C7K25_13860</name>
</gene>
<feature type="domain" description="Helix-turn-helix" evidence="1">
    <location>
        <begin position="18"/>
        <end position="68"/>
    </location>
</feature>
<evidence type="ECO:0000259" key="1">
    <source>
        <dbReference type="Pfam" id="PF12728"/>
    </source>
</evidence>
<dbReference type="InterPro" id="IPR041657">
    <property type="entry name" value="HTH_17"/>
</dbReference>
<evidence type="ECO:0000313" key="3">
    <source>
        <dbReference type="Proteomes" id="UP001170379"/>
    </source>
</evidence>
<dbReference type="EMBL" id="PXVD01000026">
    <property type="protein sequence ID" value="MDJ1372436.1"/>
    <property type="molecule type" value="Genomic_DNA"/>
</dbReference>
<dbReference type="Pfam" id="PF12728">
    <property type="entry name" value="HTH_17"/>
    <property type="match status" value="1"/>
</dbReference>